<organism evidence="1 2">
    <name type="scientific">Ajellomyces capsulatus</name>
    <name type="common">Darling's disease fungus</name>
    <name type="synonym">Histoplasma capsulatum</name>
    <dbReference type="NCBI Taxonomy" id="5037"/>
    <lineage>
        <taxon>Eukaryota</taxon>
        <taxon>Fungi</taxon>
        <taxon>Dikarya</taxon>
        <taxon>Ascomycota</taxon>
        <taxon>Pezizomycotina</taxon>
        <taxon>Eurotiomycetes</taxon>
        <taxon>Eurotiomycetidae</taxon>
        <taxon>Onygenales</taxon>
        <taxon>Ajellomycetaceae</taxon>
        <taxon>Histoplasma</taxon>
    </lineage>
</organism>
<dbReference type="EMBL" id="JAEVHI010000005">
    <property type="protein sequence ID" value="KAG5291260.1"/>
    <property type="molecule type" value="Genomic_DNA"/>
</dbReference>
<evidence type="ECO:0000313" key="1">
    <source>
        <dbReference type="EMBL" id="KAG5291260.1"/>
    </source>
</evidence>
<sequence length="72" mass="8347">MQQVVVTYRNIALSHSLQLITTTVTCRCRPPLTGYNIPLTRDAMIPMPVQHNVTIRKPSQRMVFGSRFWFMP</sequence>
<proteinExistence type="predicted"/>
<evidence type="ECO:0000313" key="2">
    <source>
        <dbReference type="Proteomes" id="UP000670092"/>
    </source>
</evidence>
<reference evidence="1 2" key="1">
    <citation type="submission" date="2021-01" db="EMBL/GenBank/DDBJ databases">
        <title>Chromosome-level genome assembly of a human fungal pathogen reveals clustering of transcriptionally co-regulated genes.</title>
        <authorList>
            <person name="Voorhies M."/>
            <person name="Cohen S."/>
            <person name="Shea T.P."/>
            <person name="Petrus S."/>
            <person name="Munoz J.F."/>
            <person name="Poplawski S."/>
            <person name="Goldman W.E."/>
            <person name="Michael T."/>
            <person name="Cuomo C.A."/>
            <person name="Sil A."/>
            <person name="Beyhan S."/>
        </authorList>
    </citation>
    <scope>NUCLEOTIDE SEQUENCE [LARGE SCALE GENOMIC DNA]</scope>
    <source>
        <strain evidence="1 2">G184AR</strain>
    </source>
</reference>
<accession>A0A8H8CVB9</accession>
<dbReference type="VEuPathDB" id="FungiDB:I7I52_08532"/>
<gene>
    <name evidence="1" type="ORF">I7I52_08532</name>
</gene>
<dbReference type="AlphaFoldDB" id="A0A8H8CVB9"/>
<name>A0A8H8CVB9_AJECA</name>
<comment type="caution">
    <text evidence="1">The sequence shown here is derived from an EMBL/GenBank/DDBJ whole genome shotgun (WGS) entry which is preliminary data.</text>
</comment>
<protein>
    <submittedName>
        <fullName evidence="1">Uncharacterized protein</fullName>
    </submittedName>
</protein>
<dbReference type="Proteomes" id="UP000670092">
    <property type="component" value="Unassembled WGS sequence"/>
</dbReference>